<sequence length="121" mass="13287">VTEPIHKDNTEPTSEARPASEPSQSLSPATESSHEVVKKSNSDKTSDDSEVDTPSTPIMIRERPPPPFPQRLSVFKKLGIGAAKPTTITLQLADRSICYPQGKIEDVLVRVDKFVFPADFI</sequence>
<protein>
    <submittedName>
        <fullName evidence="2">Uncharacterized protein</fullName>
    </submittedName>
</protein>
<accession>A0A392RWM6</accession>
<evidence type="ECO:0000313" key="2">
    <source>
        <dbReference type="EMBL" id="MCI40005.1"/>
    </source>
</evidence>
<reference evidence="2 3" key="1">
    <citation type="journal article" date="2018" name="Front. Plant Sci.">
        <title>Red Clover (Trifolium pratense) and Zigzag Clover (T. medium) - A Picture of Genomic Similarities and Differences.</title>
        <authorList>
            <person name="Dluhosova J."/>
            <person name="Istvanek J."/>
            <person name="Nedelnik J."/>
            <person name="Repkova J."/>
        </authorList>
    </citation>
    <scope>NUCLEOTIDE SEQUENCE [LARGE SCALE GENOMIC DNA]</scope>
    <source>
        <strain evidence="3">cv. 10/8</strain>
        <tissue evidence="2">Leaf</tissue>
    </source>
</reference>
<dbReference type="Proteomes" id="UP000265520">
    <property type="component" value="Unassembled WGS sequence"/>
</dbReference>
<dbReference type="PANTHER" id="PTHR33067:SF39">
    <property type="entry name" value="TRANSCRIPTION FACTOR INTERACTOR AND REGULATOR CCHC(ZN) FAMILY"/>
    <property type="match status" value="1"/>
</dbReference>
<feature type="non-terminal residue" evidence="2">
    <location>
        <position position="121"/>
    </location>
</feature>
<name>A0A392RWM6_9FABA</name>
<comment type="caution">
    <text evidence="2">The sequence shown here is derived from an EMBL/GenBank/DDBJ whole genome shotgun (WGS) entry which is preliminary data.</text>
</comment>
<organism evidence="2 3">
    <name type="scientific">Trifolium medium</name>
    <dbReference type="NCBI Taxonomy" id="97028"/>
    <lineage>
        <taxon>Eukaryota</taxon>
        <taxon>Viridiplantae</taxon>
        <taxon>Streptophyta</taxon>
        <taxon>Embryophyta</taxon>
        <taxon>Tracheophyta</taxon>
        <taxon>Spermatophyta</taxon>
        <taxon>Magnoliopsida</taxon>
        <taxon>eudicotyledons</taxon>
        <taxon>Gunneridae</taxon>
        <taxon>Pentapetalae</taxon>
        <taxon>rosids</taxon>
        <taxon>fabids</taxon>
        <taxon>Fabales</taxon>
        <taxon>Fabaceae</taxon>
        <taxon>Papilionoideae</taxon>
        <taxon>50 kb inversion clade</taxon>
        <taxon>NPAAA clade</taxon>
        <taxon>Hologalegina</taxon>
        <taxon>IRL clade</taxon>
        <taxon>Trifolieae</taxon>
        <taxon>Trifolium</taxon>
    </lineage>
</organism>
<feature type="compositionally biased region" description="Basic and acidic residues" evidence="1">
    <location>
        <begin position="32"/>
        <end position="47"/>
    </location>
</feature>
<keyword evidence="3" id="KW-1185">Reference proteome</keyword>
<dbReference type="PANTHER" id="PTHR33067">
    <property type="entry name" value="RNA-DIRECTED DNA POLYMERASE-RELATED"/>
    <property type="match status" value="1"/>
</dbReference>
<feature type="compositionally biased region" description="Basic and acidic residues" evidence="1">
    <location>
        <begin position="1"/>
        <end position="10"/>
    </location>
</feature>
<feature type="region of interest" description="Disordered" evidence="1">
    <location>
        <begin position="1"/>
        <end position="68"/>
    </location>
</feature>
<dbReference type="EMBL" id="LXQA010274600">
    <property type="protein sequence ID" value="MCI40005.1"/>
    <property type="molecule type" value="Genomic_DNA"/>
</dbReference>
<dbReference type="AlphaFoldDB" id="A0A392RWM6"/>
<feature type="non-terminal residue" evidence="2">
    <location>
        <position position="1"/>
    </location>
</feature>
<evidence type="ECO:0000313" key="3">
    <source>
        <dbReference type="Proteomes" id="UP000265520"/>
    </source>
</evidence>
<feature type="compositionally biased region" description="Polar residues" evidence="1">
    <location>
        <begin position="21"/>
        <end position="31"/>
    </location>
</feature>
<evidence type="ECO:0000256" key="1">
    <source>
        <dbReference type="SAM" id="MobiDB-lite"/>
    </source>
</evidence>
<proteinExistence type="predicted"/>